<dbReference type="SMART" id="SM00454">
    <property type="entry name" value="SAM"/>
    <property type="match status" value="1"/>
</dbReference>
<dbReference type="GO" id="GO:0005737">
    <property type="term" value="C:cytoplasm"/>
    <property type="evidence" value="ECO:0007669"/>
    <property type="project" value="TreeGrafter"/>
</dbReference>
<accession>A0A3P8YS88</accession>
<reference evidence="4" key="1">
    <citation type="journal article" date="2014" name="PLoS ONE">
        <title>The genome and linkage map of the northern pike (Esox lucius): conserved synteny revealed between the salmonid sister group and the Neoteleostei.</title>
        <authorList>
            <person name="Rondeau E.B."/>
            <person name="Minkley D.R."/>
            <person name="Leong J.S."/>
            <person name="Messmer A.M."/>
            <person name="Jantzen J.R."/>
            <person name="von Schalburg K.R."/>
            <person name="Lemon C."/>
            <person name="Bird N.H."/>
            <person name="Koop B.F."/>
        </authorList>
    </citation>
    <scope>NUCLEOTIDE SEQUENCE</scope>
</reference>
<protein>
    <recommendedName>
        <fullName evidence="2">SAM domain-containing protein</fullName>
    </recommendedName>
</protein>
<dbReference type="Gene3D" id="1.10.150.50">
    <property type="entry name" value="Transcription Factor, Ets-1"/>
    <property type="match status" value="1"/>
</dbReference>
<evidence type="ECO:0000313" key="4">
    <source>
        <dbReference type="Proteomes" id="UP000265140"/>
    </source>
</evidence>
<feature type="region of interest" description="Disordered" evidence="1">
    <location>
        <begin position="1"/>
        <end position="23"/>
    </location>
</feature>
<evidence type="ECO:0000313" key="3">
    <source>
        <dbReference type="Ensembl" id="ENSELUP00000018787.3"/>
    </source>
</evidence>
<evidence type="ECO:0000259" key="2">
    <source>
        <dbReference type="PROSITE" id="PS50105"/>
    </source>
</evidence>
<reference evidence="3" key="2">
    <citation type="submission" date="2020-02" db="EMBL/GenBank/DDBJ databases">
        <title>Esox lucius (northern pike) genome, fEsoLuc1, primary haplotype.</title>
        <authorList>
            <person name="Myers G."/>
            <person name="Karagic N."/>
            <person name="Meyer A."/>
            <person name="Pippel M."/>
            <person name="Reichard M."/>
            <person name="Winkler S."/>
            <person name="Tracey A."/>
            <person name="Sims Y."/>
            <person name="Howe K."/>
            <person name="Rhie A."/>
            <person name="Formenti G."/>
            <person name="Durbin R."/>
            <person name="Fedrigo O."/>
            <person name="Jarvis E.D."/>
        </authorList>
    </citation>
    <scope>NUCLEOTIDE SEQUENCE [LARGE SCALE GENOMIC DNA]</scope>
</reference>
<reference evidence="3" key="3">
    <citation type="submission" date="2025-08" db="UniProtKB">
        <authorList>
            <consortium name="Ensembl"/>
        </authorList>
    </citation>
    <scope>IDENTIFICATION</scope>
</reference>
<dbReference type="PANTHER" id="PTHR16155:SF18">
    <property type="entry name" value="STERILE ALPHA MOTIF DOMAIN-CONTAINING PROTEIN 9-LIKE"/>
    <property type="match status" value="1"/>
</dbReference>
<dbReference type="PANTHER" id="PTHR16155">
    <property type="entry name" value="DED DOMAIN-CONTAINING PROTEIN"/>
    <property type="match status" value="1"/>
</dbReference>
<keyword evidence="4" id="KW-1185">Reference proteome</keyword>
<dbReference type="InterPro" id="IPR013761">
    <property type="entry name" value="SAM/pointed_sf"/>
</dbReference>
<dbReference type="Bgee" id="ENSELUG00000018200">
    <property type="expression patterns" value="Expressed in nose and 11 other cell types or tissues"/>
</dbReference>
<sequence length="1761" mass="202802">MAENTSSPEGAESGKKEHVQQWLQSSCTVSQQYMDLSNNEDVVGTHPYSGPKEDKLVREKRAESPTCLSVKSDNSMDRPVNFSRGRGTRDGADSPSYLSMKSDRTMDLHEGVKRSDTTVLSIGGVHAVPAEHHRQNRVDEVNKFPEKIEDWSKEQVKKWLISSLKLPEVAEKLYDQEVSGACLVILELKDLTYLGVTFGPAKQIIINVEMLRNDLEYEGCGMRSPMSDLSTRIHEGLRLKDESDSVMKPQEETLFDDSVKSMSMAPSLRSSWTSVEELRYSDSDIASPFQLPMADPIGLCGNVEDAARKGETFDNFGTAHNLVKQISTTRSFDKNDPAFTYTQNDFLPAEASPSNLIDPVHEYKLLPDTEEASVKEIMDQFKQFVFCFSAACMNSRTNGTIHFGVLGGPGLRHGQVVGQKIPSLNIYTEEFDLHLKQHFGENSNIARACIRPPKFFQVQRLGGVSSDKWVIEVDVVPTYSQIQEKIFYTSIKSEQNGKECITECLFLRQGPKSINILADDNPRNLQEKLRSLTEEVKSWSLARKSKEESNCQQPIQNHQGQRLKQLITHGRDTLENALQVIVVTNKCHPSQLEYLGFMKEIKLFAVLEFDPESEVNGTCRFYRKDRIANLHYPRMYNTNDSVSTVIGRLNLFKQTSWVFCNGRANEDSETDKPFSTSDWLKKRAGEISDMISFLCNPDVLSKDRLLVVFMLHSGVTDISSPILETFCAIYRTLEGEDNMLCICKDTNVFSQWREMINTRCKVDITSRCIYELSLNEIDCTIRKMKEPQTRSSRRYLPSSGSSSVLLSKRDEELMTVLDILCENECENTEIETKDTFEEFQTNVEKDFYRGGQVRWWNFYFSEQPGCLPFIRRDKYEDLHNLITPTGRYTSPCVIINLFHPPGCGGTTLAMHVLWNLRRKFRCAVLKNTMAQNNEIAVQVTHLLTCGNETQSTPVLLLVDNWEDVEDLQRCILSAANERKKPDTLMVIILNCERSQDPAERSRNSRLDTVYITNKLSTKEQRFFEVKLKELKGHHEKPETFYAFMIMTNNFSEKYIENIVCNTLKDLDTSRKEGQLLSLLSLLNTYVNGSYMSLSLCEEFVGIRNALWGKETLEDKMNPYSTLLIQFNTEEHGTYRAVRFLHPMIASNCLKVLNKTYGLQLGEITTNMLHCDLMYKSGMGKDILVQNIQSMLITRQRKELGDDRDTLFSPLIEDIQTEEGTSQIKEVLVKATQRFDKNATVPQALARHFYLKEKDFESALHWAKDAQQKRYNSYIADTLGQVYKSHLKNDIEHAEELTPEGLDKCLKLAFKAIRAFKDSQELAKKDDSTDSLDLPNRKRQRTYNTSGYVGEMEVSIIILDIIKDIPFFHNSEEHQRDRMLQFLKNNLSVSDFHEPSNSTNDKFIAVLSHHEKFLVSLKTRLKEIFSFFENYFTYFKPRSIEKETAEDRNKRKVSEHFKKYMHIFCASGEERDSERLRKPKLSLRQEIEEQRSYLEQKRADSFAGLLQCLNEKSGSQMEFIFKKWEFIFHNLTRIPMADRINFILANIVLHSIKPNSTMLRRYEELVSLLNEALQEEGTHSNWTELYYLSMLLMWPRKDNMLESTTTFKNIGTYVTSTKKSFHRRFSHMFPAKSCIAHFYLGKSRGLRRIVHKGQFDLCLNKEGSHKQASYKDRYPHQHQLWQSGAIWRDPKIQKLLLRVKGKTENGDIYVHYGGNLKIPVRPVYLGGVRSGCSMEEVSFYLGFTMEGPVAYDIKYENDLQTV</sequence>
<dbReference type="Proteomes" id="UP000265140">
    <property type="component" value="Chromosome 25"/>
</dbReference>
<dbReference type="OMA" id="HEFKLFT"/>
<evidence type="ECO:0000256" key="1">
    <source>
        <dbReference type="SAM" id="MobiDB-lite"/>
    </source>
</evidence>
<dbReference type="KEGG" id="els:105007040"/>
<dbReference type="InParanoid" id="A0A3P8YS88"/>
<dbReference type="GeneTree" id="ENSGT00390000013973"/>
<feature type="region of interest" description="Disordered" evidence="1">
    <location>
        <begin position="38"/>
        <end position="99"/>
    </location>
</feature>
<feature type="compositionally biased region" description="Basic and acidic residues" evidence="1">
    <location>
        <begin position="51"/>
        <end position="63"/>
    </location>
</feature>
<organism evidence="3 4">
    <name type="scientific">Esox lucius</name>
    <name type="common">Northern pike</name>
    <dbReference type="NCBI Taxonomy" id="8010"/>
    <lineage>
        <taxon>Eukaryota</taxon>
        <taxon>Metazoa</taxon>
        <taxon>Chordata</taxon>
        <taxon>Craniata</taxon>
        <taxon>Vertebrata</taxon>
        <taxon>Euteleostomi</taxon>
        <taxon>Actinopterygii</taxon>
        <taxon>Neopterygii</taxon>
        <taxon>Teleostei</taxon>
        <taxon>Protacanthopterygii</taxon>
        <taxon>Esociformes</taxon>
        <taxon>Esocidae</taxon>
        <taxon>Esox</taxon>
    </lineage>
</organism>
<dbReference type="PROSITE" id="PS50105">
    <property type="entry name" value="SAM_DOMAIN"/>
    <property type="match status" value="1"/>
</dbReference>
<dbReference type="Ensembl" id="ENSELUT00000028756.3">
    <property type="protein sequence ID" value="ENSELUP00000018787.3"/>
    <property type="gene ID" value="ENSELUG00000018200.3"/>
</dbReference>
<dbReference type="InterPro" id="IPR001660">
    <property type="entry name" value="SAM"/>
</dbReference>
<feature type="domain" description="SAM" evidence="2">
    <location>
        <begin position="151"/>
        <end position="197"/>
    </location>
</feature>
<reference evidence="3" key="4">
    <citation type="submission" date="2025-09" db="UniProtKB">
        <authorList>
            <consortium name="Ensembl"/>
        </authorList>
    </citation>
    <scope>IDENTIFICATION</scope>
</reference>
<name>A0A3P8YS88_ESOLU</name>
<dbReference type="GeneID" id="105007040"/>
<proteinExistence type="predicted"/>
<dbReference type="SUPFAM" id="SSF47769">
    <property type="entry name" value="SAM/Pointed domain"/>
    <property type="match status" value="1"/>
</dbReference>
<dbReference type="STRING" id="8010.ENSELUP00000018787"/>
<dbReference type="RefSeq" id="XP_028974228.2">
    <property type="nucleotide sequence ID" value="XM_029118395.2"/>
</dbReference>